<evidence type="ECO:0000313" key="2">
    <source>
        <dbReference type="EMBL" id="OCX76097.1"/>
    </source>
</evidence>
<comment type="caution">
    <text evidence="2">The sequence shown here is derived from an EMBL/GenBank/DDBJ whole genome shotgun (WGS) entry which is preliminary data.</text>
</comment>
<sequence>MTAADFSNIWSPPPPGTPAPSPDDTERFAVWLIRTRGDPEWNPDRADHAMPAWRDEMTRLISFYRRSRAMDDARRAAIHHAKLMHRHLLDLGYPVSAERDMETFVWWMAHREGWLNKTS</sequence>
<protein>
    <submittedName>
        <fullName evidence="2">Uncharacterized protein</fullName>
    </submittedName>
</protein>
<reference evidence="2 3" key="1">
    <citation type="journal article" date="2016" name="Int. J. Mol. Sci.">
        <title>Comparative genomics of the extreme acidophile Acidithiobacillus thiooxidans reveals intraspecific divergence and niche adaptation.</title>
        <authorList>
            <person name="Zhang X."/>
            <person name="Feng X."/>
            <person name="Tao J."/>
            <person name="Ma L."/>
            <person name="Xiao Y."/>
            <person name="Liang Y."/>
            <person name="Liu X."/>
            <person name="Yin H."/>
        </authorList>
    </citation>
    <scope>NUCLEOTIDE SEQUENCE [LARGE SCALE GENOMIC DNA]</scope>
    <source>
        <strain evidence="2 3">A02</strain>
    </source>
</reference>
<dbReference type="AlphaFoldDB" id="A0A1C2ISV1"/>
<evidence type="ECO:0000313" key="3">
    <source>
        <dbReference type="Proteomes" id="UP000094893"/>
    </source>
</evidence>
<dbReference type="Proteomes" id="UP000094893">
    <property type="component" value="Unassembled WGS sequence"/>
</dbReference>
<accession>A0A1C2ISV1</accession>
<organism evidence="2 3">
    <name type="scientific">Acidithiobacillus thiooxidans</name>
    <name type="common">Thiobacillus thiooxidans</name>
    <dbReference type="NCBI Taxonomy" id="930"/>
    <lineage>
        <taxon>Bacteria</taxon>
        <taxon>Pseudomonadati</taxon>
        <taxon>Pseudomonadota</taxon>
        <taxon>Acidithiobacillia</taxon>
        <taxon>Acidithiobacillales</taxon>
        <taxon>Acidithiobacillaceae</taxon>
        <taxon>Acidithiobacillus</taxon>
    </lineage>
</organism>
<feature type="region of interest" description="Disordered" evidence="1">
    <location>
        <begin position="1"/>
        <end position="24"/>
    </location>
</feature>
<feature type="compositionally biased region" description="Pro residues" evidence="1">
    <location>
        <begin position="11"/>
        <end position="21"/>
    </location>
</feature>
<gene>
    <name evidence="2" type="ORF">A6P07_03080</name>
</gene>
<evidence type="ECO:0000256" key="1">
    <source>
        <dbReference type="SAM" id="MobiDB-lite"/>
    </source>
</evidence>
<name>A0A1C2ISV1_ACITH</name>
<dbReference type="RefSeq" id="WP_024893934.1">
    <property type="nucleotide sequence ID" value="NZ_LWRZ01000026.1"/>
</dbReference>
<proteinExistence type="predicted"/>
<dbReference type="EMBL" id="LWSA01000030">
    <property type="protein sequence ID" value="OCX76097.1"/>
    <property type="molecule type" value="Genomic_DNA"/>
</dbReference>